<organism evidence="1 2">
    <name type="scientific">Ooceraea biroi</name>
    <name type="common">Clonal raider ant</name>
    <name type="synonym">Cerapachys biroi</name>
    <dbReference type="NCBI Taxonomy" id="2015173"/>
    <lineage>
        <taxon>Eukaryota</taxon>
        <taxon>Metazoa</taxon>
        <taxon>Ecdysozoa</taxon>
        <taxon>Arthropoda</taxon>
        <taxon>Hexapoda</taxon>
        <taxon>Insecta</taxon>
        <taxon>Pterygota</taxon>
        <taxon>Neoptera</taxon>
        <taxon>Endopterygota</taxon>
        <taxon>Hymenoptera</taxon>
        <taxon>Apocrita</taxon>
        <taxon>Aculeata</taxon>
        <taxon>Formicoidea</taxon>
        <taxon>Formicidae</taxon>
        <taxon>Dorylinae</taxon>
        <taxon>Ooceraea</taxon>
    </lineage>
</organism>
<accession>A0A026WY14</accession>
<name>A0A026WY14_OOCBI</name>
<dbReference type="AlphaFoldDB" id="A0A026WY14"/>
<dbReference type="Proteomes" id="UP000053097">
    <property type="component" value="Unassembled WGS sequence"/>
</dbReference>
<dbReference type="EMBL" id="KK107085">
    <property type="protein sequence ID" value="EZA60034.1"/>
    <property type="molecule type" value="Genomic_DNA"/>
</dbReference>
<evidence type="ECO:0000313" key="1">
    <source>
        <dbReference type="EMBL" id="EZA60034.1"/>
    </source>
</evidence>
<keyword evidence="2" id="KW-1185">Reference proteome</keyword>
<evidence type="ECO:0000313" key="2">
    <source>
        <dbReference type="Proteomes" id="UP000053097"/>
    </source>
</evidence>
<sequence length="121" mass="13344">MELLVAMNTVSRDAGWKTAAITSHHLLSIRKPWLYPILYESVETDDVSQNEIIDDDDDGSRKPVGVTFDSFLFSEEDAKEENVITNGLKCDSDDGDGLTNEAQLMMTTARLDSFDALGGVL</sequence>
<proteinExistence type="predicted"/>
<gene>
    <name evidence="1" type="ORF">X777_15316</name>
</gene>
<reference evidence="1 2" key="1">
    <citation type="journal article" date="2014" name="Curr. Biol.">
        <title>The genome of the clonal raider ant Cerapachys biroi.</title>
        <authorList>
            <person name="Oxley P.R."/>
            <person name="Ji L."/>
            <person name="Fetter-Pruneda I."/>
            <person name="McKenzie S.K."/>
            <person name="Li C."/>
            <person name="Hu H."/>
            <person name="Zhang G."/>
            <person name="Kronauer D.J."/>
        </authorList>
    </citation>
    <scope>NUCLEOTIDE SEQUENCE [LARGE SCALE GENOMIC DNA]</scope>
</reference>
<protein>
    <submittedName>
        <fullName evidence="1">Uncharacterized protein</fullName>
    </submittedName>
</protein>